<protein>
    <recommendedName>
        <fullName evidence="1">DUF7950 domain-containing protein</fullName>
    </recommendedName>
</protein>
<organism evidence="2 3">
    <name type="scientific">Citrus sinensis</name>
    <name type="common">Sweet orange</name>
    <name type="synonym">Citrus aurantium var. sinensis</name>
    <dbReference type="NCBI Taxonomy" id="2711"/>
    <lineage>
        <taxon>Eukaryota</taxon>
        <taxon>Viridiplantae</taxon>
        <taxon>Streptophyta</taxon>
        <taxon>Embryophyta</taxon>
        <taxon>Tracheophyta</taxon>
        <taxon>Spermatophyta</taxon>
        <taxon>Magnoliopsida</taxon>
        <taxon>eudicotyledons</taxon>
        <taxon>Gunneridae</taxon>
        <taxon>Pentapetalae</taxon>
        <taxon>rosids</taxon>
        <taxon>malvids</taxon>
        <taxon>Sapindales</taxon>
        <taxon>Rutaceae</taxon>
        <taxon>Aurantioideae</taxon>
        <taxon>Citrus</taxon>
    </lineage>
</organism>
<name>A0A067EXQ3_CITSI</name>
<dbReference type="eggNOG" id="ENOG502S057">
    <property type="taxonomic scope" value="Eukaryota"/>
</dbReference>
<gene>
    <name evidence="2" type="ORF">CISIN_1g048740mg</name>
</gene>
<proteinExistence type="predicted"/>
<dbReference type="Proteomes" id="UP000027120">
    <property type="component" value="Unassembled WGS sequence"/>
</dbReference>
<dbReference type="PANTHER" id="PTHR33595:SF26">
    <property type="entry name" value="(RAPE) HYPOTHETICAL PROTEIN"/>
    <property type="match status" value="1"/>
</dbReference>
<dbReference type="EMBL" id="KK784982">
    <property type="protein sequence ID" value="KDO55681.1"/>
    <property type="molecule type" value="Genomic_DNA"/>
</dbReference>
<reference evidence="2 3" key="1">
    <citation type="submission" date="2014-04" db="EMBL/GenBank/DDBJ databases">
        <authorList>
            <consortium name="International Citrus Genome Consortium"/>
            <person name="Gmitter F."/>
            <person name="Chen C."/>
            <person name="Farmerie W."/>
            <person name="Harkins T."/>
            <person name="Desany B."/>
            <person name="Mohiuddin M."/>
            <person name="Kodira C."/>
            <person name="Borodovsky M."/>
            <person name="Lomsadze A."/>
            <person name="Burns P."/>
            <person name="Jenkins J."/>
            <person name="Prochnik S."/>
            <person name="Shu S."/>
            <person name="Chapman J."/>
            <person name="Pitluck S."/>
            <person name="Schmutz J."/>
            <person name="Rokhsar D."/>
        </authorList>
    </citation>
    <scope>NUCLEOTIDE SEQUENCE</scope>
</reference>
<keyword evidence="3" id="KW-1185">Reference proteome</keyword>
<dbReference type="AlphaFoldDB" id="A0A067EXQ3"/>
<sequence length="312" mass="34695">MEGKGCGSGTGSWCMLRCAGGAHDRTGIDRMMLGFRPIAPKPMTGGSTGSGNLLSDNKNLVISSKRSKRKYVRVRKNNYSYRSRKNKKADHGGCESKDEIVTLQLLPEKEKAVDDSEDSTRRSSSESWWCNIDTGGCTGRENVQASRTNEGETDMWLGFGGMVRDQTVVVVESWVTVESASGACMEDGRGFGSREDVEIMKNLENDTCPGFVSDGLSYKVMWVNEAYKKMVTMVRKENDVVVSAGSVVVVMVSLVMKVKLPRFFTSLTCRVRVEYTWQNEKYSKIIPCDIWRMECGGFAWRLDVDAALSLGR</sequence>
<dbReference type="InterPro" id="IPR057710">
    <property type="entry name" value="DUF7950"/>
</dbReference>
<feature type="domain" description="DUF7950" evidence="1">
    <location>
        <begin position="171"/>
        <end position="309"/>
    </location>
</feature>
<dbReference type="Pfam" id="PF25821">
    <property type="entry name" value="DUF7950"/>
    <property type="match status" value="1"/>
</dbReference>
<dbReference type="PANTHER" id="PTHR33595">
    <property type="entry name" value="VON WILLEBRAND FACTOR A DOMAIN PROTEIN"/>
    <property type="match status" value="1"/>
</dbReference>
<evidence type="ECO:0000313" key="2">
    <source>
        <dbReference type="EMBL" id="KDO55681.1"/>
    </source>
</evidence>
<accession>A0A067EXQ3</accession>
<dbReference type="PaxDb" id="2711-XP_006469998.1"/>
<dbReference type="STRING" id="2711.A0A067EXQ3"/>
<evidence type="ECO:0000259" key="1">
    <source>
        <dbReference type="Pfam" id="PF25821"/>
    </source>
</evidence>
<evidence type="ECO:0000313" key="3">
    <source>
        <dbReference type="Proteomes" id="UP000027120"/>
    </source>
</evidence>